<accession>A0ABZ1YNK5</accession>
<proteinExistence type="predicted"/>
<protein>
    <submittedName>
        <fullName evidence="1">Uncharacterized protein</fullName>
    </submittedName>
</protein>
<name>A0ABZ1YNK5_9NOCA</name>
<reference evidence="1" key="1">
    <citation type="submission" date="2022-10" db="EMBL/GenBank/DDBJ databases">
        <title>The complete genomes of actinobacterial strains from the NBC collection.</title>
        <authorList>
            <person name="Joergensen T.S."/>
            <person name="Alvarez Arevalo M."/>
            <person name="Sterndorff E.B."/>
            <person name="Faurdal D."/>
            <person name="Vuksanovic O."/>
            <person name="Mourched A.-S."/>
            <person name="Charusanti P."/>
            <person name="Shaw S."/>
            <person name="Blin K."/>
            <person name="Weber T."/>
        </authorList>
    </citation>
    <scope>NUCLEOTIDE SEQUENCE</scope>
    <source>
        <strain evidence="1">NBC_01482</strain>
    </source>
</reference>
<evidence type="ECO:0000313" key="1">
    <source>
        <dbReference type="EMBL" id="WUV43870.1"/>
    </source>
</evidence>
<sequence length="42" mass="4607">MSWSTAGLVLAAGVPLAVLVWAVCWPVQVSQRKPNQKWRGSE</sequence>
<dbReference type="Proteomes" id="UP001432062">
    <property type="component" value="Chromosome"/>
</dbReference>
<keyword evidence="2" id="KW-1185">Reference proteome</keyword>
<gene>
    <name evidence="1" type="ORF">OG563_32335</name>
</gene>
<evidence type="ECO:0000313" key="2">
    <source>
        <dbReference type="Proteomes" id="UP001432062"/>
    </source>
</evidence>
<organism evidence="1 2">
    <name type="scientific">Nocardia vinacea</name>
    <dbReference type="NCBI Taxonomy" id="96468"/>
    <lineage>
        <taxon>Bacteria</taxon>
        <taxon>Bacillati</taxon>
        <taxon>Actinomycetota</taxon>
        <taxon>Actinomycetes</taxon>
        <taxon>Mycobacteriales</taxon>
        <taxon>Nocardiaceae</taxon>
        <taxon>Nocardia</taxon>
    </lineage>
</organism>
<dbReference type="RefSeq" id="WP_327097219.1">
    <property type="nucleotide sequence ID" value="NZ_CP109149.1"/>
</dbReference>
<dbReference type="EMBL" id="CP109441">
    <property type="protein sequence ID" value="WUV43870.1"/>
    <property type="molecule type" value="Genomic_DNA"/>
</dbReference>